<protein>
    <submittedName>
        <fullName evidence="2">Uncharacterized protein</fullName>
    </submittedName>
</protein>
<organism evidence="2 3">
    <name type="scientific">Flavobacterium stagni</name>
    <dbReference type="NCBI Taxonomy" id="2506421"/>
    <lineage>
        <taxon>Bacteria</taxon>
        <taxon>Pseudomonadati</taxon>
        <taxon>Bacteroidota</taxon>
        <taxon>Flavobacteriia</taxon>
        <taxon>Flavobacteriales</taxon>
        <taxon>Flavobacteriaceae</taxon>
        <taxon>Flavobacterium</taxon>
    </lineage>
</organism>
<accession>A0A4V1N2R7</accession>
<reference evidence="3" key="1">
    <citation type="submission" date="2019-01" db="EMBL/GenBank/DDBJ databases">
        <title>Cytophagaceae bacterium strain CAR-16.</title>
        <authorList>
            <person name="Chen W.-M."/>
        </authorList>
    </citation>
    <scope>NUCLEOTIDE SEQUENCE [LARGE SCALE GENOMIC DNA]</scope>
    <source>
        <strain evidence="3">WWJ-16</strain>
    </source>
</reference>
<feature type="transmembrane region" description="Helical" evidence="1">
    <location>
        <begin position="81"/>
        <end position="103"/>
    </location>
</feature>
<evidence type="ECO:0000313" key="2">
    <source>
        <dbReference type="EMBL" id="RXR23051.1"/>
    </source>
</evidence>
<proteinExistence type="predicted"/>
<keyword evidence="1" id="KW-0812">Transmembrane</keyword>
<sequence length="176" mass="20982">MLHAFFKKYGYTLIYLLVVVLLLFFFVPNEKKHYFDGDVKAFHDSYYWKIMSSMAVGIYLLFFYFLKIYRNSWKEIGKSTLAFAVVCLFFSFLFQNIFMAFLLRINRTNTCELILENYVITHDDTHYLIAKELKTNAYIFDKEFFEVYGKLGKKSLHVNDTLQITSKKGLLGIRFH</sequence>
<comment type="caution">
    <text evidence="2">The sequence shown here is derived from an EMBL/GenBank/DDBJ whole genome shotgun (WGS) entry which is preliminary data.</text>
</comment>
<dbReference type="Proteomes" id="UP000289857">
    <property type="component" value="Unassembled WGS sequence"/>
</dbReference>
<feature type="transmembrane region" description="Helical" evidence="1">
    <location>
        <begin position="9"/>
        <end position="27"/>
    </location>
</feature>
<keyword evidence="3" id="KW-1185">Reference proteome</keyword>
<keyword evidence="1" id="KW-1133">Transmembrane helix</keyword>
<keyword evidence="1" id="KW-0472">Membrane</keyword>
<feature type="transmembrane region" description="Helical" evidence="1">
    <location>
        <begin position="47"/>
        <end position="69"/>
    </location>
</feature>
<name>A0A4V1N2R7_9FLAO</name>
<dbReference type="AlphaFoldDB" id="A0A4V1N2R7"/>
<evidence type="ECO:0000256" key="1">
    <source>
        <dbReference type="SAM" id="Phobius"/>
    </source>
</evidence>
<dbReference type="RefSeq" id="WP_129461281.1">
    <property type="nucleotide sequence ID" value="NZ_SBKN01000003.1"/>
</dbReference>
<dbReference type="EMBL" id="SBKN01000003">
    <property type="protein sequence ID" value="RXR23051.1"/>
    <property type="molecule type" value="Genomic_DNA"/>
</dbReference>
<gene>
    <name evidence="2" type="ORF">EQG61_07390</name>
</gene>
<evidence type="ECO:0000313" key="3">
    <source>
        <dbReference type="Proteomes" id="UP000289857"/>
    </source>
</evidence>